<reference evidence="3" key="1">
    <citation type="submission" date="2016-03" db="EMBL/GenBank/DDBJ databases">
        <title>Mechanisms controlling the formation of the plant cell surface in tip-growing cells are functionally conserved among land plants.</title>
        <authorList>
            <person name="Honkanen S."/>
            <person name="Jones V.A."/>
            <person name="Morieri G."/>
            <person name="Champion C."/>
            <person name="Hetherington A.J."/>
            <person name="Kelly S."/>
            <person name="Saint-Marcoux D."/>
            <person name="Proust H."/>
            <person name="Prescott H."/>
            <person name="Dolan L."/>
        </authorList>
    </citation>
    <scope>NUCLEOTIDE SEQUENCE [LARGE SCALE GENOMIC DNA]</scope>
    <source>
        <tissue evidence="3">Whole gametophyte</tissue>
    </source>
</reference>
<protein>
    <recommendedName>
        <fullName evidence="5">Mon2/Sec7/BIG1-like dimerisation and cyclophilin-binding domain-containing protein</fullName>
    </recommendedName>
</protein>
<dbReference type="PANTHER" id="PTHR12663">
    <property type="entry name" value="ANDROGEN INDUCED INHIBITOR OF PROLIFERATION AS3 / PDS5-RELATED"/>
    <property type="match status" value="1"/>
</dbReference>
<dbReference type="Proteomes" id="UP000077202">
    <property type="component" value="Unassembled WGS sequence"/>
</dbReference>
<sequence>MYGGPAVDWMREQIEEMLVDIGKQLGLPQPKRGLLSILKKAALLLQDLKQYPPTSTMRAVEACAGALAIAPLLNHRDEHVKLLVAFCITEVMRIAAPHSPYDDGTLMSMFCLLVNVFEGVNDIASPWYPRRIRILESVAHVESCVIMLDLNCVDLLLKLFTVLFDVASDQHPPFVMESMQNIMTLLLLAAKEESAVLQNAVLSKLQDDEIVSPAAQQLAEAVVEACSNKLKFFP</sequence>
<dbReference type="AlphaFoldDB" id="A0A176VU35"/>
<dbReference type="GO" id="GO:0005634">
    <property type="term" value="C:nucleus"/>
    <property type="evidence" value="ECO:0007669"/>
    <property type="project" value="UniProtKB-SubCell"/>
</dbReference>
<comment type="caution">
    <text evidence="3">The sequence shown here is derived from an EMBL/GenBank/DDBJ whole genome shotgun (WGS) entry which is preliminary data.</text>
</comment>
<evidence type="ECO:0000256" key="2">
    <source>
        <dbReference type="ARBA" id="ARBA00023242"/>
    </source>
</evidence>
<dbReference type="PANTHER" id="PTHR12663:SF0">
    <property type="entry name" value="PRECOCIOUS DISSOCIATION OF SISTERS 5, ISOFORM A"/>
    <property type="match status" value="1"/>
</dbReference>
<evidence type="ECO:0000256" key="1">
    <source>
        <dbReference type="ARBA" id="ARBA00004123"/>
    </source>
</evidence>
<gene>
    <name evidence="3" type="ORF">AXG93_1660s1450</name>
</gene>
<dbReference type="GO" id="GO:0006281">
    <property type="term" value="P:DNA repair"/>
    <property type="evidence" value="ECO:0007669"/>
    <property type="project" value="TreeGrafter"/>
</dbReference>
<organism evidence="3 4">
    <name type="scientific">Marchantia polymorpha subsp. ruderalis</name>
    <dbReference type="NCBI Taxonomy" id="1480154"/>
    <lineage>
        <taxon>Eukaryota</taxon>
        <taxon>Viridiplantae</taxon>
        <taxon>Streptophyta</taxon>
        <taxon>Embryophyta</taxon>
        <taxon>Marchantiophyta</taxon>
        <taxon>Marchantiopsida</taxon>
        <taxon>Marchantiidae</taxon>
        <taxon>Marchantiales</taxon>
        <taxon>Marchantiaceae</taxon>
        <taxon>Marchantia</taxon>
    </lineage>
</organism>
<evidence type="ECO:0008006" key="5">
    <source>
        <dbReference type="Google" id="ProtNLM"/>
    </source>
</evidence>
<evidence type="ECO:0000313" key="3">
    <source>
        <dbReference type="EMBL" id="OAE23386.1"/>
    </source>
</evidence>
<dbReference type="GO" id="GO:0000785">
    <property type="term" value="C:chromatin"/>
    <property type="evidence" value="ECO:0007669"/>
    <property type="project" value="TreeGrafter"/>
</dbReference>
<dbReference type="Pfam" id="PF20168">
    <property type="entry name" value="PDS5"/>
    <property type="match status" value="1"/>
</dbReference>
<name>A0A176VU35_MARPO</name>
<evidence type="ECO:0000313" key="4">
    <source>
        <dbReference type="Proteomes" id="UP000077202"/>
    </source>
</evidence>
<keyword evidence="4" id="KW-1185">Reference proteome</keyword>
<comment type="subcellular location">
    <subcellularLocation>
        <location evidence="1">Nucleus</location>
    </subcellularLocation>
</comment>
<dbReference type="InterPro" id="IPR039776">
    <property type="entry name" value="Pds5"/>
</dbReference>
<proteinExistence type="predicted"/>
<dbReference type="GO" id="GO:0007064">
    <property type="term" value="P:mitotic sister chromatid cohesion"/>
    <property type="evidence" value="ECO:0007669"/>
    <property type="project" value="InterPro"/>
</dbReference>
<dbReference type="EMBL" id="LVLJ01002842">
    <property type="protein sequence ID" value="OAE23386.1"/>
    <property type="molecule type" value="Genomic_DNA"/>
</dbReference>
<accession>A0A176VU35</accession>
<keyword evidence="2" id="KW-0539">Nucleus</keyword>